<reference evidence="2 3" key="1">
    <citation type="submission" date="2018-06" db="EMBL/GenBank/DDBJ databases">
        <title>Genomic Encyclopedia of Type Strains, Phase IV (KMG-IV): sequencing the most valuable type-strain genomes for metagenomic binning, comparative biology and taxonomic classification.</title>
        <authorList>
            <person name="Goeker M."/>
        </authorList>
    </citation>
    <scope>NUCLEOTIDE SEQUENCE [LARGE SCALE GENOMIC DNA]</scope>
    <source>
        <strain evidence="2 3">DSM 30166</strain>
    </source>
</reference>
<evidence type="ECO:0000259" key="1">
    <source>
        <dbReference type="Pfam" id="PF05860"/>
    </source>
</evidence>
<feature type="domain" description="Filamentous haemagglutinin FhaB/tRNA nuclease CdiA-like TPS" evidence="1">
    <location>
        <begin position="3"/>
        <end position="114"/>
    </location>
</feature>
<name>A0A366I8G7_9GAMM</name>
<dbReference type="AlphaFoldDB" id="A0A366I8G7"/>
<dbReference type="Proteomes" id="UP000253046">
    <property type="component" value="Unassembled WGS sequence"/>
</dbReference>
<dbReference type="EMBL" id="QNRY01000004">
    <property type="protein sequence ID" value="RBP65825.1"/>
    <property type="molecule type" value="Genomic_DNA"/>
</dbReference>
<protein>
    <submittedName>
        <fullName evidence="2">Filamentous hemagglutinin family protein</fullName>
    </submittedName>
</protein>
<dbReference type="InterPro" id="IPR008638">
    <property type="entry name" value="FhaB/CdiA-like_TPS"/>
</dbReference>
<evidence type="ECO:0000313" key="3">
    <source>
        <dbReference type="Proteomes" id="UP000253046"/>
    </source>
</evidence>
<dbReference type="SUPFAM" id="SSF51126">
    <property type="entry name" value="Pectin lyase-like"/>
    <property type="match status" value="1"/>
</dbReference>
<evidence type="ECO:0000313" key="2">
    <source>
        <dbReference type="EMBL" id="RBP65825.1"/>
    </source>
</evidence>
<dbReference type="NCBIfam" id="TIGR01901">
    <property type="entry name" value="adhes_NPXG"/>
    <property type="match status" value="1"/>
</dbReference>
<sequence length="118" mass="12171">MVSPNRSTLAGYLEVGGKQASVMVANPYGITCDGCGFINTPQVTLTAGKPQFDAQGKLNGIEVKRGDITLTGQGLDASNSDYLSLISRTAQIKAGLNANDVQVVLGANQIDADGKITA</sequence>
<organism evidence="2 3">
    <name type="scientific">Brenneria salicis ATCC 15712 = DSM 30166</name>
    <dbReference type="NCBI Taxonomy" id="714314"/>
    <lineage>
        <taxon>Bacteria</taxon>
        <taxon>Pseudomonadati</taxon>
        <taxon>Pseudomonadota</taxon>
        <taxon>Gammaproteobacteria</taxon>
        <taxon>Enterobacterales</taxon>
        <taxon>Pectobacteriaceae</taxon>
        <taxon>Brenneria</taxon>
    </lineage>
</organism>
<keyword evidence="3" id="KW-1185">Reference proteome</keyword>
<dbReference type="Pfam" id="PF05860">
    <property type="entry name" value="TPS"/>
    <property type="match status" value="1"/>
</dbReference>
<accession>A0A366I8G7</accession>
<dbReference type="InterPro" id="IPR012334">
    <property type="entry name" value="Pectin_lyas_fold"/>
</dbReference>
<comment type="caution">
    <text evidence="2">The sequence shown here is derived from an EMBL/GenBank/DDBJ whole genome shotgun (WGS) entry which is preliminary data.</text>
</comment>
<dbReference type="Gene3D" id="2.160.20.10">
    <property type="entry name" value="Single-stranded right-handed beta-helix, Pectin lyase-like"/>
    <property type="match status" value="1"/>
</dbReference>
<gene>
    <name evidence="2" type="ORF">DES54_10490</name>
</gene>
<proteinExistence type="predicted"/>
<dbReference type="RefSeq" id="WP_240634915.1">
    <property type="nucleotide sequence ID" value="NZ_AGJP01000001.1"/>
</dbReference>
<dbReference type="InterPro" id="IPR011050">
    <property type="entry name" value="Pectin_lyase_fold/virulence"/>
</dbReference>